<protein>
    <recommendedName>
        <fullName evidence="1">Aminotransferase-like plant mobile domain-containing protein</fullName>
    </recommendedName>
</protein>
<evidence type="ECO:0000259" key="1">
    <source>
        <dbReference type="Pfam" id="PF10536"/>
    </source>
</evidence>
<keyword evidence="3" id="KW-1185">Reference proteome</keyword>
<evidence type="ECO:0000313" key="3">
    <source>
        <dbReference type="Proteomes" id="UP001358586"/>
    </source>
</evidence>
<proteinExistence type="predicted"/>
<dbReference type="InterPro" id="IPR019557">
    <property type="entry name" value="AminoTfrase-like_pln_mobile"/>
</dbReference>
<evidence type="ECO:0000313" key="2">
    <source>
        <dbReference type="EMBL" id="KAK5793321.1"/>
    </source>
</evidence>
<accession>A0ABR0NGD3</accession>
<dbReference type="PANTHER" id="PTHR46033:SF8">
    <property type="entry name" value="PROTEIN MAINTENANCE OF MERISTEMS-LIKE"/>
    <property type="match status" value="1"/>
</dbReference>
<dbReference type="Pfam" id="PF10536">
    <property type="entry name" value="PMD"/>
    <property type="match status" value="1"/>
</dbReference>
<dbReference type="EMBL" id="JARKNE010000010">
    <property type="protein sequence ID" value="KAK5793321.1"/>
    <property type="molecule type" value="Genomic_DNA"/>
</dbReference>
<sequence>MNYALLRCHDIWISSISVLELRGDLILTLVERWWLETHNFYLLCGECTITLKDVAMQLGLLVDGDAVIGSSGIANLAALYYDLLGRSPSDVICKVPIPTAEFVWMLYIAPDVASFIPPSTRAHAIMWCVNAPIINFQMAEWYARDWVLCPFGCRQHAPDVPIQLGKDVHGIDKKGKHAKNWALEHQPYIVLWNAQLERRPYLESCFPNFTPSRDYQQWYVRNGLP</sequence>
<reference evidence="2 3" key="1">
    <citation type="submission" date="2023-03" db="EMBL/GenBank/DDBJ databases">
        <title>WGS of Gossypium arboreum.</title>
        <authorList>
            <person name="Yu D."/>
        </authorList>
    </citation>
    <scope>NUCLEOTIDE SEQUENCE [LARGE SCALE GENOMIC DNA]</scope>
    <source>
        <tissue evidence="2">Leaf</tissue>
    </source>
</reference>
<comment type="caution">
    <text evidence="2">The sequence shown here is derived from an EMBL/GenBank/DDBJ whole genome shotgun (WGS) entry which is preliminary data.</text>
</comment>
<name>A0ABR0NGD3_GOSAR</name>
<dbReference type="InterPro" id="IPR044824">
    <property type="entry name" value="MAIN-like"/>
</dbReference>
<organism evidence="2 3">
    <name type="scientific">Gossypium arboreum</name>
    <name type="common">Tree cotton</name>
    <name type="synonym">Gossypium nanking</name>
    <dbReference type="NCBI Taxonomy" id="29729"/>
    <lineage>
        <taxon>Eukaryota</taxon>
        <taxon>Viridiplantae</taxon>
        <taxon>Streptophyta</taxon>
        <taxon>Embryophyta</taxon>
        <taxon>Tracheophyta</taxon>
        <taxon>Spermatophyta</taxon>
        <taxon>Magnoliopsida</taxon>
        <taxon>eudicotyledons</taxon>
        <taxon>Gunneridae</taxon>
        <taxon>Pentapetalae</taxon>
        <taxon>rosids</taxon>
        <taxon>malvids</taxon>
        <taxon>Malvales</taxon>
        <taxon>Malvaceae</taxon>
        <taxon>Malvoideae</taxon>
        <taxon>Gossypium</taxon>
    </lineage>
</organism>
<feature type="domain" description="Aminotransferase-like plant mobile" evidence="1">
    <location>
        <begin position="16"/>
        <end position="88"/>
    </location>
</feature>
<dbReference type="PANTHER" id="PTHR46033">
    <property type="entry name" value="PROTEIN MAIN-LIKE 2"/>
    <property type="match status" value="1"/>
</dbReference>
<gene>
    <name evidence="2" type="ORF">PVK06_034463</name>
</gene>
<dbReference type="Proteomes" id="UP001358586">
    <property type="component" value="Chromosome 10"/>
</dbReference>